<accession>A0A4U0NRR2</accession>
<feature type="compositionally biased region" description="Basic residues" evidence="1">
    <location>
        <begin position="489"/>
        <end position="506"/>
    </location>
</feature>
<dbReference type="Proteomes" id="UP000308697">
    <property type="component" value="Unassembled WGS sequence"/>
</dbReference>
<keyword evidence="3" id="KW-1185">Reference proteome</keyword>
<gene>
    <name evidence="2" type="ORF">FCH28_07475</name>
</gene>
<dbReference type="RefSeq" id="WP_136738884.1">
    <property type="nucleotide sequence ID" value="NZ_SUMB01000002.1"/>
</dbReference>
<name>A0A4U0NRR2_9ACTN</name>
<evidence type="ECO:0000313" key="3">
    <source>
        <dbReference type="Proteomes" id="UP000308697"/>
    </source>
</evidence>
<dbReference type="EMBL" id="SUMB01000002">
    <property type="protein sequence ID" value="TJZ57266.1"/>
    <property type="molecule type" value="Genomic_DNA"/>
</dbReference>
<dbReference type="AlphaFoldDB" id="A0A4U0NRR2"/>
<proteinExistence type="predicted"/>
<feature type="region of interest" description="Disordered" evidence="1">
    <location>
        <begin position="483"/>
        <end position="506"/>
    </location>
</feature>
<evidence type="ECO:0000256" key="1">
    <source>
        <dbReference type="SAM" id="MobiDB-lite"/>
    </source>
</evidence>
<comment type="caution">
    <text evidence="2">The sequence shown here is derived from an EMBL/GenBank/DDBJ whole genome shotgun (WGS) entry which is preliminary data.</text>
</comment>
<organism evidence="2 3">
    <name type="scientific">Streptomyces piniterrae</name>
    <dbReference type="NCBI Taxonomy" id="2571125"/>
    <lineage>
        <taxon>Bacteria</taxon>
        <taxon>Bacillati</taxon>
        <taxon>Actinomycetota</taxon>
        <taxon>Actinomycetes</taxon>
        <taxon>Kitasatosporales</taxon>
        <taxon>Streptomycetaceae</taxon>
        <taxon>Streptomyces</taxon>
    </lineage>
</organism>
<evidence type="ECO:0000313" key="2">
    <source>
        <dbReference type="EMBL" id="TJZ57266.1"/>
    </source>
</evidence>
<feature type="region of interest" description="Disordered" evidence="1">
    <location>
        <begin position="329"/>
        <end position="358"/>
    </location>
</feature>
<feature type="compositionally biased region" description="Basic and acidic residues" evidence="1">
    <location>
        <begin position="333"/>
        <end position="347"/>
    </location>
</feature>
<reference evidence="2 3" key="1">
    <citation type="submission" date="2019-04" db="EMBL/GenBank/DDBJ databases">
        <title>Streptomyces piniterrae sp. nov., a heliquinomycin-producing actinomycete isolated from rhizosphere soil of Pinus yunnanensis.</title>
        <authorList>
            <person name="Zhuang X."/>
            <person name="Zhao J."/>
        </authorList>
    </citation>
    <scope>NUCLEOTIDE SEQUENCE [LARGE SCALE GENOMIC DNA]</scope>
    <source>
        <strain evidence="3">jys28</strain>
    </source>
</reference>
<sequence length="506" mass="55312">MLTQTATGDSRYSFWLRVREFAVPPSMIETATARRCAGDWAGACAAAGIDIDFNLRSVARSHGQELAAQVRADLRHLAPDLLRWHMPRIAPDGLLRPGLTLSLARYDAPGRDGTCAVHLVARTPPAWADAGQRISLALWDGSHSEAGDRRHPHPRPNRRFRLDLHRHLWDVRRTDELRIRSGADRPAEDNGGFLTDPELPVDPKLPTDPELPVDPEVLGMVPPGRRCAVDRWAAEARILLRAEGRSEGTFLVRFGARHRLVLDLVADNDGVGPPALRLSAASADGVVSALPALPVLPDAATWVLPDLELLRTGSIEVDRLHPLVASALVPNHSPDHSQDHSPEHSPDHSPAGSPRIADRAGQPHLVECRGARHRIGLVNGVLAPLDHDPAEIRREELLAALTGTPVPCLQAIDEAHRHPECLTDVRERLDHGDTAGALAVVEGLLGPDALLRNGALRDELEAAAQRRITYGLFRAGLIGPAPGRIVHPDRRRPRDRRSRPRRATFS</sequence>
<feature type="region of interest" description="Disordered" evidence="1">
    <location>
        <begin position="180"/>
        <end position="217"/>
    </location>
</feature>
<protein>
    <submittedName>
        <fullName evidence="2">Uncharacterized protein</fullName>
    </submittedName>
</protein>
<dbReference type="OrthoDB" id="3276909at2"/>